<name>A0A806KNC0_9BACT</name>
<protein>
    <submittedName>
        <fullName evidence="1">Uncharacterized protein</fullName>
    </submittedName>
</protein>
<evidence type="ECO:0000313" key="1">
    <source>
        <dbReference type="EMBL" id="AGS52028.1"/>
    </source>
</evidence>
<dbReference type="EMBL" id="JQ844180">
    <property type="protein sequence ID" value="AGS52028.1"/>
    <property type="molecule type" value="Genomic_DNA"/>
</dbReference>
<sequence length="76" mass="8737">MAANIDKLYSNAIEPWEFELNPNKDNTGLKSRRYLYSPIEYDGKITVAKITVKVYIDTDLHNKLYSIEAVDVSLRA</sequence>
<reference evidence="1" key="1">
    <citation type="submission" date="2012-03" db="EMBL/GenBank/DDBJ databases">
        <title>Functional metagenomics reveals considerable lignocellulase gene clusters in the gut microbiome of a wood-feeding higher termite.</title>
        <authorList>
            <person name="Liu N."/>
        </authorList>
    </citation>
    <scope>NUCLEOTIDE SEQUENCE</scope>
</reference>
<accession>A0A806KNC0</accession>
<organism evidence="1">
    <name type="scientific">uncultured bacterium contig00008</name>
    <dbReference type="NCBI Taxonomy" id="1181500"/>
    <lineage>
        <taxon>Bacteria</taxon>
        <taxon>environmental samples</taxon>
    </lineage>
</organism>
<dbReference type="AlphaFoldDB" id="A0A806KNC0"/>
<proteinExistence type="predicted"/>